<keyword evidence="1" id="KW-0812">Transmembrane</keyword>
<accession>A0AAN4SJM5</accession>
<dbReference type="EMBL" id="JGEA01000012">
    <property type="protein sequence ID" value="EYA15860.1"/>
    <property type="molecule type" value="Genomic_DNA"/>
</dbReference>
<protein>
    <recommendedName>
        <fullName evidence="4">Transmembrane protein</fullName>
    </recommendedName>
</protein>
<gene>
    <name evidence="2" type="ORF">M104_0894</name>
</gene>
<keyword evidence="1" id="KW-1133">Transmembrane helix</keyword>
<evidence type="ECO:0000256" key="1">
    <source>
        <dbReference type="SAM" id="Phobius"/>
    </source>
</evidence>
<feature type="transmembrane region" description="Helical" evidence="1">
    <location>
        <begin position="37"/>
        <end position="57"/>
    </location>
</feature>
<organism evidence="2 3">
    <name type="scientific">Bacteroides fragilis str. 1007-1-F #10</name>
    <dbReference type="NCBI Taxonomy" id="1339295"/>
    <lineage>
        <taxon>Bacteria</taxon>
        <taxon>Pseudomonadati</taxon>
        <taxon>Bacteroidota</taxon>
        <taxon>Bacteroidia</taxon>
        <taxon>Bacteroidales</taxon>
        <taxon>Bacteroidaceae</taxon>
        <taxon>Bacteroides</taxon>
    </lineage>
</organism>
<evidence type="ECO:0008006" key="4">
    <source>
        <dbReference type="Google" id="ProtNLM"/>
    </source>
</evidence>
<dbReference type="Proteomes" id="UP000022433">
    <property type="component" value="Unassembled WGS sequence"/>
</dbReference>
<comment type="caution">
    <text evidence="2">The sequence shown here is derived from an EMBL/GenBank/DDBJ whole genome shotgun (WGS) entry which is preliminary data.</text>
</comment>
<dbReference type="AlphaFoldDB" id="A0AAN4SJM5"/>
<sequence>MFDFPYYTRLGTNTIKDSHFYTRYGIKVGARQESIPIWVYCYSFYLITSMTFLIFSLKPTFSYLLHFFSTPS</sequence>
<keyword evidence="1" id="KW-0472">Membrane</keyword>
<proteinExistence type="predicted"/>
<evidence type="ECO:0000313" key="3">
    <source>
        <dbReference type="Proteomes" id="UP000022433"/>
    </source>
</evidence>
<reference evidence="2 3" key="1">
    <citation type="submission" date="2014-02" db="EMBL/GenBank/DDBJ databases">
        <authorList>
            <person name="Sears C."/>
            <person name="Carroll K."/>
            <person name="Sack B.R."/>
            <person name="Qadri F."/>
            <person name="Myers L.L."/>
            <person name="Chung G.-T."/>
            <person name="Escheverria P."/>
            <person name="Fraser C.M."/>
            <person name="Sadzewicz L."/>
            <person name="Shefchek K.A."/>
            <person name="Tallon L."/>
            <person name="Das S.P."/>
            <person name="Daugherty S."/>
            <person name="Mongodin E.F."/>
        </authorList>
    </citation>
    <scope>NUCLEOTIDE SEQUENCE [LARGE SCALE GENOMIC DNA]</scope>
    <source>
        <strain evidence="2 3">1007-1-F #10</strain>
    </source>
</reference>
<evidence type="ECO:0000313" key="2">
    <source>
        <dbReference type="EMBL" id="EYA15860.1"/>
    </source>
</evidence>
<name>A0AAN4SJM5_BACFG</name>